<keyword evidence="3 9" id="KW-0547">Nucleotide-binding</keyword>
<dbReference type="EMBL" id="MU806776">
    <property type="protein sequence ID" value="KAJ3833086.1"/>
    <property type="molecule type" value="Genomic_DNA"/>
</dbReference>
<dbReference type="GO" id="GO:0046872">
    <property type="term" value="F:metal ion binding"/>
    <property type="evidence" value="ECO:0007669"/>
    <property type="project" value="UniProtKB-KW"/>
</dbReference>
<protein>
    <submittedName>
        <fullName evidence="11">G-protein alpha subunit-domain-containing protein</fullName>
    </submittedName>
</protein>
<feature type="binding site" evidence="9">
    <location>
        <begin position="542"/>
        <end position="545"/>
    </location>
    <ligand>
        <name>GTP</name>
        <dbReference type="ChEBI" id="CHEBI:37565"/>
    </ligand>
</feature>
<sequence>MSTSTSASESNSIFTSTGTFTSSSTVPGLGYLSGKVIKRFGSAVVNGVDAILIRRRLAQIEDSLGPTSDNIAHTTIVKSLYSDLLELSRPVYSLSIRTRAFRVIMSKVGGMDFEDLTQAMIDWPLSESYNLLKTMMTCLHPLAESSHSQAWTRTTNESDALKSERSARLDTFLAAGNDAYKSQLPYMLSETVPPRSFVISFLLFIAFSVAQSSKPSFSRIVMEAGLPSFIVNFYPSISIATLKQQRYWFPAQLTIHALLKCLDPNTDFFLISQLRTMLDDTFHLSSDTLTAIRLTISQKDLPIMKLLEKPNILLLGPGETGKTTLVKQIVKSCFKSSQQFYSDCERAEYISHILCNVSASVEQLLDIIAGLGQNLKTFENVLIDLLDVLDDLDLHAEKISSLYQYEEKFHLVSAYRHLDLPAHVNYYFLDALPRILKKHYLPSDQDIIQCHIMTTGIHPTLIDLRGSAVSLVDFGGQFSEHKKWINWFQKAGLIIFVASISDYNEVCAENPLMNRMDDAIELFDNLVHSKWFVGVSIILLLNKTDVFAHKFQEVDFTERFPDYTGGANHDAACVYIKNKYLSKAPADTQVYFTSAVDEKQILETMNDIYDEFLEPVIPYLAPAPSPEPNTSLQVHVQISTTSSHHELSSTSQ</sequence>
<evidence type="ECO:0000256" key="2">
    <source>
        <dbReference type="ARBA" id="ARBA00022723"/>
    </source>
</evidence>
<dbReference type="Gene3D" id="3.40.50.300">
    <property type="entry name" value="P-loop containing nucleotide triphosphate hydrolases"/>
    <property type="match status" value="1"/>
</dbReference>
<keyword evidence="5 9" id="KW-0342">GTP-binding</keyword>
<dbReference type="InterPro" id="IPR027417">
    <property type="entry name" value="P-loop_NTPase"/>
</dbReference>
<feature type="binding site" evidence="9">
    <location>
        <position position="595"/>
    </location>
    <ligand>
        <name>GTP</name>
        <dbReference type="ChEBI" id="CHEBI:37565"/>
    </ligand>
</feature>
<comment type="caution">
    <text evidence="11">The sequence shown here is derived from an EMBL/GenBank/DDBJ whole genome shotgun (WGS) entry which is preliminary data.</text>
</comment>
<evidence type="ECO:0000313" key="12">
    <source>
        <dbReference type="Proteomes" id="UP001163846"/>
    </source>
</evidence>
<keyword evidence="7" id="KW-0807">Transducer</keyword>
<keyword evidence="8" id="KW-0449">Lipoprotein</keyword>
<keyword evidence="4 10" id="KW-0460">Magnesium</keyword>
<dbReference type="PANTHER" id="PTHR10218">
    <property type="entry name" value="GTP-BINDING PROTEIN ALPHA SUBUNIT"/>
    <property type="match status" value="1"/>
</dbReference>
<feature type="binding site" evidence="10">
    <location>
        <position position="323"/>
    </location>
    <ligand>
        <name>Mg(2+)</name>
        <dbReference type="ChEBI" id="CHEBI:18420"/>
    </ligand>
</feature>
<feature type="binding site" evidence="9">
    <location>
        <begin position="319"/>
        <end position="324"/>
    </location>
    <ligand>
        <name>GTP</name>
        <dbReference type="ChEBI" id="CHEBI:37565"/>
    </ligand>
</feature>
<dbReference type="GO" id="GO:0001664">
    <property type="term" value="F:G protein-coupled receptor binding"/>
    <property type="evidence" value="ECO:0007669"/>
    <property type="project" value="TreeGrafter"/>
</dbReference>
<dbReference type="FunFam" id="3.40.50.300:FF:003800">
    <property type="entry name" value="Guanine nucleotide-binding protein G(k) subunit alpha"/>
    <property type="match status" value="1"/>
</dbReference>
<dbReference type="SUPFAM" id="SSF52540">
    <property type="entry name" value="P-loop containing nucleoside triphosphate hydrolases"/>
    <property type="match status" value="1"/>
</dbReference>
<keyword evidence="2 10" id="KW-0479">Metal-binding</keyword>
<dbReference type="GO" id="GO:0005737">
    <property type="term" value="C:cytoplasm"/>
    <property type="evidence" value="ECO:0007669"/>
    <property type="project" value="TreeGrafter"/>
</dbReference>
<dbReference type="InterPro" id="IPR001019">
    <property type="entry name" value="Gprotein_alpha_su"/>
</dbReference>
<evidence type="ECO:0000256" key="6">
    <source>
        <dbReference type="ARBA" id="ARBA00023139"/>
    </source>
</evidence>
<evidence type="ECO:0000256" key="3">
    <source>
        <dbReference type="ARBA" id="ARBA00022741"/>
    </source>
</evidence>
<feature type="binding site" evidence="9">
    <location>
        <begin position="473"/>
        <end position="477"/>
    </location>
    <ligand>
        <name>GTP</name>
        <dbReference type="ChEBI" id="CHEBI:37565"/>
    </ligand>
</feature>
<dbReference type="SUPFAM" id="SSF47895">
    <property type="entry name" value="Transducin (alpha subunit), insertion domain"/>
    <property type="match status" value="1"/>
</dbReference>
<evidence type="ECO:0000256" key="4">
    <source>
        <dbReference type="ARBA" id="ARBA00022842"/>
    </source>
</evidence>
<keyword evidence="12" id="KW-1185">Reference proteome</keyword>
<dbReference type="PROSITE" id="PS51882">
    <property type="entry name" value="G_ALPHA"/>
    <property type="match status" value="1"/>
</dbReference>
<dbReference type="GO" id="GO:0005525">
    <property type="term" value="F:GTP binding"/>
    <property type="evidence" value="ECO:0007669"/>
    <property type="project" value="UniProtKB-KW"/>
</dbReference>
<reference evidence="11" key="1">
    <citation type="submission" date="2022-08" db="EMBL/GenBank/DDBJ databases">
        <authorList>
            <consortium name="DOE Joint Genome Institute"/>
            <person name="Min B."/>
            <person name="Riley R."/>
            <person name="Sierra-Patev S."/>
            <person name="Naranjo-Ortiz M."/>
            <person name="Looney B."/>
            <person name="Konkel Z."/>
            <person name="Slot J.C."/>
            <person name="Sakamoto Y."/>
            <person name="Steenwyk J.L."/>
            <person name="Rokas A."/>
            <person name="Carro J."/>
            <person name="Camarero S."/>
            <person name="Ferreira P."/>
            <person name="Molpeceres G."/>
            <person name="Ruiz-Duenas F.J."/>
            <person name="Serrano A."/>
            <person name="Henrissat B."/>
            <person name="Drula E."/>
            <person name="Hughes K.W."/>
            <person name="Mata J.L."/>
            <person name="Ishikawa N.K."/>
            <person name="Vargas-Isla R."/>
            <person name="Ushijima S."/>
            <person name="Smith C.A."/>
            <person name="Ahrendt S."/>
            <person name="Andreopoulos W."/>
            <person name="He G."/>
            <person name="Labutti K."/>
            <person name="Lipzen A."/>
            <person name="Ng V."/>
            <person name="Sandor L."/>
            <person name="Barry K."/>
            <person name="Martinez A.T."/>
            <person name="Xiao Y."/>
            <person name="Gibbons J.G."/>
            <person name="Terashima K."/>
            <person name="Hibbett D.S."/>
            <person name="Grigoriev I.V."/>
        </authorList>
    </citation>
    <scope>NUCLEOTIDE SEQUENCE</scope>
    <source>
        <strain evidence="11">TFB9207</strain>
    </source>
</reference>
<dbReference type="PRINTS" id="PR00318">
    <property type="entry name" value="GPROTEINA"/>
</dbReference>
<evidence type="ECO:0000256" key="8">
    <source>
        <dbReference type="ARBA" id="ARBA00023288"/>
    </source>
</evidence>
<name>A0AA38U6H7_9AGAR</name>
<evidence type="ECO:0000256" key="1">
    <source>
        <dbReference type="ARBA" id="ARBA00022707"/>
    </source>
</evidence>
<dbReference type="GO" id="GO:0031683">
    <property type="term" value="F:G-protein beta/gamma-subunit complex binding"/>
    <property type="evidence" value="ECO:0007669"/>
    <property type="project" value="InterPro"/>
</dbReference>
<accession>A0AA38U6H7</accession>
<proteinExistence type="predicted"/>
<dbReference type="GO" id="GO:0005834">
    <property type="term" value="C:heterotrimeric G-protein complex"/>
    <property type="evidence" value="ECO:0007669"/>
    <property type="project" value="TreeGrafter"/>
</dbReference>
<dbReference type="PANTHER" id="PTHR10218:SF302">
    <property type="entry name" value="GUANINE NUCLEOTIDE-BINDING PROTEIN ALPHA-5 SUBUNIT"/>
    <property type="match status" value="1"/>
</dbReference>
<dbReference type="InterPro" id="IPR011025">
    <property type="entry name" value="GproteinA_insert"/>
</dbReference>
<keyword evidence="1" id="KW-0519">Myristate</keyword>
<organism evidence="11 12">
    <name type="scientific">Lentinula raphanica</name>
    <dbReference type="NCBI Taxonomy" id="153919"/>
    <lineage>
        <taxon>Eukaryota</taxon>
        <taxon>Fungi</taxon>
        <taxon>Dikarya</taxon>
        <taxon>Basidiomycota</taxon>
        <taxon>Agaricomycotina</taxon>
        <taxon>Agaricomycetes</taxon>
        <taxon>Agaricomycetidae</taxon>
        <taxon>Agaricales</taxon>
        <taxon>Marasmiineae</taxon>
        <taxon>Omphalotaceae</taxon>
        <taxon>Lentinula</taxon>
    </lineage>
</organism>
<evidence type="ECO:0000256" key="7">
    <source>
        <dbReference type="ARBA" id="ARBA00023224"/>
    </source>
</evidence>
<dbReference type="Gene3D" id="1.10.400.10">
    <property type="entry name" value="GI Alpha 1, domain 2-like"/>
    <property type="match status" value="1"/>
</dbReference>
<dbReference type="Proteomes" id="UP001163846">
    <property type="component" value="Unassembled WGS sequence"/>
</dbReference>
<keyword evidence="6" id="KW-0564">Palmitate</keyword>
<dbReference type="Pfam" id="PF00503">
    <property type="entry name" value="G-alpha"/>
    <property type="match status" value="1"/>
</dbReference>
<gene>
    <name evidence="11" type="ORF">F5878DRAFT_665959</name>
</gene>
<dbReference type="GO" id="GO:0003924">
    <property type="term" value="F:GTPase activity"/>
    <property type="evidence" value="ECO:0007669"/>
    <property type="project" value="InterPro"/>
</dbReference>
<evidence type="ECO:0000313" key="11">
    <source>
        <dbReference type="EMBL" id="KAJ3833086.1"/>
    </source>
</evidence>
<evidence type="ECO:0000256" key="9">
    <source>
        <dbReference type="PIRSR" id="PIRSR601019-1"/>
    </source>
</evidence>
<feature type="binding site" evidence="10">
    <location>
        <position position="454"/>
    </location>
    <ligand>
        <name>Mg(2+)</name>
        <dbReference type="ChEBI" id="CHEBI:18420"/>
    </ligand>
</feature>
<evidence type="ECO:0000256" key="10">
    <source>
        <dbReference type="PIRSR" id="PIRSR601019-2"/>
    </source>
</evidence>
<dbReference type="AlphaFoldDB" id="A0AA38U6H7"/>
<dbReference type="GO" id="GO:0007188">
    <property type="term" value="P:adenylate cyclase-modulating G protein-coupled receptor signaling pathway"/>
    <property type="evidence" value="ECO:0007669"/>
    <property type="project" value="TreeGrafter"/>
</dbReference>
<evidence type="ECO:0000256" key="5">
    <source>
        <dbReference type="ARBA" id="ARBA00023134"/>
    </source>
</evidence>
<dbReference type="SMART" id="SM00275">
    <property type="entry name" value="G_alpha"/>
    <property type="match status" value="1"/>
</dbReference>